<gene>
    <name evidence="3" type="ORF">MSAN_01138300</name>
</gene>
<feature type="transmembrane region" description="Helical" evidence="2">
    <location>
        <begin position="639"/>
        <end position="666"/>
    </location>
</feature>
<keyword evidence="2" id="KW-0472">Membrane</keyword>
<comment type="caution">
    <text evidence="3">The sequence shown here is derived from an EMBL/GenBank/DDBJ whole genome shotgun (WGS) entry which is preliminary data.</text>
</comment>
<dbReference type="AlphaFoldDB" id="A0A8H7D3R0"/>
<dbReference type="EMBL" id="JACAZH010000008">
    <property type="protein sequence ID" value="KAF7361074.1"/>
    <property type="molecule type" value="Genomic_DNA"/>
</dbReference>
<feature type="transmembrane region" description="Helical" evidence="2">
    <location>
        <begin position="605"/>
        <end position="633"/>
    </location>
</feature>
<evidence type="ECO:0000256" key="2">
    <source>
        <dbReference type="SAM" id="Phobius"/>
    </source>
</evidence>
<feature type="compositionally biased region" description="Polar residues" evidence="1">
    <location>
        <begin position="104"/>
        <end position="119"/>
    </location>
</feature>
<evidence type="ECO:0000313" key="3">
    <source>
        <dbReference type="EMBL" id="KAF7361074.1"/>
    </source>
</evidence>
<keyword evidence="2" id="KW-1133">Transmembrane helix</keyword>
<reference evidence="3" key="1">
    <citation type="submission" date="2020-05" db="EMBL/GenBank/DDBJ databases">
        <title>Mycena genomes resolve the evolution of fungal bioluminescence.</title>
        <authorList>
            <person name="Tsai I.J."/>
        </authorList>
    </citation>
    <scope>NUCLEOTIDE SEQUENCE</scope>
    <source>
        <strain evidence="3">160909Yilan</strain>
    </source>
</reference>
<evidence type="ECO:0000256" key="1">
    <source>
        <dbReference type="SAM" id="MobiDB-lite"/>
    </source>
</evidence>
<sequence>MPSIRWLLAALHKLILGNTLVRASTRGLLWLFAALWRATKRKHPPGSTFADDSHLVHTQSADHEDDNAVHPIVHADTENLVAYISASSMLASLQPYLNSGPGGSQSSEDITTHSMTQESHPLHNLSDHHPGTSSVPHLPPSVPTQDLQVGSGGAPPFTNNSVVDLPLPGTDSPSHPRRTSGVHGDTTVKPLPCLLSEAHPGIFPGMPETVRRYDRKAVISPEPTTFSIPPLTISFLPNKPPPGWTACQHPEGALYFFHEEKRVFTDANLFDTETLLFINKYERIVNHFLSTHNVHLDPGVDLVLDKNISPDGTRECQYYFVNHVGRCVFWIDNVESDLFPVTVEVKGMKSASHIRHEIEAQYWRHCEYYPRAFAVTYEILDELRNIVLYAFGDVVTSEATTVSWKIDDLRDMITFIAGFSENIGKYTENKVIVTNCLVGRLMHSFARHRAYHFHGEPEARLTVDQSVHATVRKRTMFVMVLDLLLFGVPRMNLLRLQAVNAGELIQVNHRAGGYFVECMMREWQDSIINAAVILAANVGFLSIQSVDQGGNIVSTRSPAQIASYVSVLTSILSMVSGLAASNVYRNRDTTNPSWPFTNHTQLMRYLEMIAVLDSLPLSMLCWSILSFFVAFSFMCIQSFNLVAIVFFFGVECLFVTITLLGVVYMWGSGWDLVPDFNLKAEKWRRVLSWPITVFRKMYDSEQSVMNV</sequence>
<evidence type="ECO:0000313" key="4">
    <source>
        <dbReference type="Proteomes" id="UP000623467"/>
    </source>
</evidence>
<accession>A0A8H7D3R0</accession>
<organism evidence="3 4">
    <name type="scientific">Mycena sanguinolenta</name>
    <dbReference type="NCBI Taxonomy" id="230812"/>
    <lineage>
        <taxon>Eukaryota</taxon>
        <taxon>Fungi</taxon>
        <taxon>Dikarya</taxon>
        <taxon>Basidiomycota</taxon>
        <taxon>Agaricomycotina</taxon>
        <taxon>Agaricomycetes</taxon>
        <taxon>Agaricomycetidae</taxon>
        <taxon>Agaricales</taxon>
        <taxon>Marasmiineae</taxon>
        <taxon>Mycenaceae</taxon>
        <taxon>Mycena</taxon>
    </lineage>
</organism>
<name>A0A8H7D3R0_9AGAR</name>
<keyword evidence="4" id="KW-1185">Reference proteome</keyword>
<proteinExistence type="predicted"/>
<feature type="region of interest" description="Disordered" evidence="1">
    <location>
        <begin position="98"/>
        <end position="187"/>
    </location>
</feature>
<dbReference type="OrthoDB" id="2657661at2759"/>
<dbReference type="Proteomes" id="UP000623467">
    <property type="component" value="Unassembled WGS sequence"/>
</dbReference>
<protein>
    <submittedName>
        <fullName evidence="3">Uncharacterized protein</fullName>
    </submittedName>
</protein>
<keyword evidence="2" id="KW-0812">Transmembrane</keyword>